<evidence type="ECO:0000313" key="1">
    <source>
        <dbReference type="EMBL" id="KAJ8707334.1"/>
    </source>
</evidence>
<gene>
    <name evidence="1" type="ORF">PYW08_010586</name>
</gene>
<name>A0ACC2Q5V1_9NEOP</name>
<dbReference type="EMBL" id="CM056803">
    <property type="protein sequence ID" value="KAJ8707334.1"/>
    <property type="molecule type" value="Genomic_DNA"/>
</dbReference>
<comment type="caution">
    <text evidence="1">The sequence shown here is derived from an EMBL/GenBank/DDBJ whole genome shotgun (WGS) entry which is preliminary data.</text>
</comment>
<reference evidence="1" key="1">
    <citation type="submission" date="2023-03" db="EMBL/GenBank/DDBJ databases">
        <title>Chromosome-level genomes of two armyworms, Mythimna separata and Mythimna loreyi, provide insights into the biosynthesis and reception of sex pheromones.</title>
        <authorList>
            <person name="Zhao H."/>
        </authorList>
    </citation>
    <scope>NUCLEOTIDE SEQUENCE</scope>
    <source>
        <strain evidence="1">BeijingLab</strain>
    </source>
</reference>
<protein>
    <submittedName>
        <fullName evidence="1">Uncharacterized protein</fullName>
    </submittedName>
</protein>
<dbReference type="Proteomes" id="UP001231649">
    <property type="component" value="Chromosome 27"/>
</dbReference>
<evidence type="ECO:0000313" key="2">
    <source>
        <dbReference type="Proteomes" id="UP001231649"/>
    </source>
</evidence>
<keyword evidence="2" id="KW-1185">Reference proteome</keyword>
<sequence>MACPKLDKIIDEFNVFTDKPVKFLTVQSDLKDDIKKLVKSLYDYTKTEETVDNKKVKKATLPELIVEHLDEEQIWQQIELQNTECWDQFVWDVASCMSTKTNLEFPVKISEDDTNVTKDSADEESMSEGEESDLELENGDNDEIKERPKKKKPTLPKSKVKSSIVDDKFFKLQEMEKFLLNEEKNEGKAHTSDSDEESIDMFEDIDEDDGSDEEGGKEAMYSDFFNQEDEEGDQYDNNDQEVENEENDEEIEDGEENESDHEPPKVDDKKKVRFALEASSSDDDDSVDSEVPTNNNIKQQPDEKKSEFEQRQLRLKQQIEKLEQKTLSEAPWQLKGEVDAARRPQNSLLEEVVDFDLTSRPPPIITEQTTITLEELIRRRIKDKAWDDVVRKEKPVDDQLTFRKTVVLDQAKSELSLAQVYEAEYLKQKQALSGEVEEEKEPEAHTEIREAMNKLFAKLDALCHYHYTPKAPQAEVKIVSNTPAISMEEVAPVATSDAALLAPEEVKKKRKGELMSKEERSQTDKNRERRKKKKLQRKKGNVVKVTEHRNTEKGTAADDKSLKTSKAFFQQLTDDSRSVIKKRNVKNKGQ</sequence>
<organism evidence="1 2">
    <name type="scientific">Mythimna loreyi</name>
    <dbReference type="NCBI Taxonomy" id="667449"/>
    <lineage>
        <taxon>Eukaryota</taxon>
        <taxon>Metazoa</taxon>
        <taxon>Ecdysozoa</taxon>
        <taxon>Arthropoda</taxon>
        <taxon>Hexapoda</taxon>
        <taxon>Insecta</taxon>
        <taxon>Pterygota</taxon>
        <taxon>Neoptera</taxon>
        <taxon>Endopterygota</taxon>
        <taxon>Lepidoptera</taxon>
        <taxon>Glossata</taxon>
        <taxon>Ditrysia</taxon>
        <taxon>Noctuoidea</taxon>
        <taxon>Noctuidae</taxon>
        <taxon>Noctuinae</taxon>
        <taxon>Hadenini</taxon>
        <taxon>Mythimna</taxon>
    </lineage>
</organism>
<accession>A0ACC2Q5V1</accession>
<proteinExistence type="predicted"/>